<accession>A0AAD4QB57</accession>
<name>A0AAD4QB57_9AGAM</name>
<evidence type="ECO:0000313" key="1">
    <source>
        <dbReference type="EMBL" id="KAH8984219.1"/>
    </source>
</evidence>
<evidence type="ECO:0000313" key="3">
    <source>
        <dbReference type="Proteomes" id="UP001201163"/>
    </source>
</evidence>
<organism evidence="2 3">
    <name type="scientific">Lactarius akahatsu</name>
    <dbReference type="NCBI Taxonomy" id="416441"/>
    <lineage>
        <taxon>Eukaryota</taxon>
        <taxon>Fungi</taxon>
        <taxon>Dikarya</taxon>
        <taxon>Basidiomycota</taxon>
        <taxon>Agaricomycotina</taxon>
        <taxon>Agaricomycetes</taxon>
        <taxon>Russulales</taxon>
        <taxon>Russulaceae</taxon>
        <taxon>Lactarius</taxon>
    </lineage>
</organism>
<proteinExistence type="predicted"/>
<sequence length="133" mass="13958">MHKMKGVGTIVQVASNATCGVRVDGDRDDVPQQPALPLPVYNALFAGANDEFPVQRISRPDIIRALCAGERHSTPLDAIATALSDPTIFDFDLKLDSVLAASAYADAKDRVPGGVVCSTLSPPPSAGGETVLW</sequence>
<keyword evidence="3" id="KW-1185">Reference proteome</keyword>
<dbReference type="AlphaFoldDB" id="A0AAD4QB57"/>
<reference evidence="2" key="1">
    <citation type="submission" date="2022-01" db="EMBL/GenBank/DDBJ databases">
        <title>Comparative genomics reveals a dynamic genome evolution in the ectomycorrhizal milk-cap (Lactarius) mushrooms.</title>
        <authorList>
            <consortium name="DOE Joint Genome Institute"/>
            <person name="Lebreton A."/>
            <person name="Tang N."/>
            <person name="Kuo A."/>
            <person name="LaButti K."/>
            <person name="Drula E."/>
            <person name="Barry K."/>
            <person name="Clum A."/>
            <person name="Lipzen A."/>
            <person name="Mousain D."/>
            <person name="Ng V."/>
            <person name="Wang R."/>
            <person name="Wang X."/>
            <person name="Dai Y."/>
            <person name="Henrissat B."/>
            <person name="Grigoriev I.V."/>
            <person name="Guerin-Laguette A."/>
            <person name="Yu F."/>
            <person name="Martin F.M."/>
        </authorList>
    </citation>
    <scope>NUCLEOTIDE SEQUENCE</scope>
    <source>
        <strain evidence="2">QP</strain>
    </source>
</reference>
<evidence type="ECO:0000313" key="2">
    <source>
        <dbReference type="EMBL" id="KAH8986150.1"/>
    </source>
</evidence>
<dbReference type="Proteomes" id="UP001201163">
    <property type="component" value="Unassembled WGS sequence"/>
</dbReference>
<protein>
    <submittedName>
        <fullName evidence="2">Uncharacterized protein</fullName>
    </submittedName>
</protein>
<dbReference type="EMBL" id="JAKELL010000078">
    <property type="protein sequence ID" value="KAH8984219.1"/>
    <property type="molecule type" value="Genomic_DNA"/>
</dbReference>
<comment type="caution">
    <text evidence="2">The sequence shown here is derived from an EMBL/GenBank/DDBJ whole genome shotgun (WGS) entry which is preliminary data.</text>
</comment>
<gene>
    <name evidence="2" type="ORF">EDB92DRAFT_1818451</name>
    <name evidence="1" type="ORF">EDB92DRAFT_1819154</name>
</gene>
<dbReference type="EMBL" id="JAKELL010000057">
    <property type="protein sequence ID" value="KAH8986150.1"/>
    <property type="molecule type" value="Genomic_DNA"/>
</dbReference>